<dbReference type="InterPro" id="IPR057043">
    <property type="entry name" value="PARP14_KH_2"/>
</dbReference>
<dbReference type="PROSITE" id="PS51154">
    <property type="entry name" value="MACRO"/>
    <property type="match status" value="3"/>
</dbReference>
<proteinExistence type="inferred from homology"/>
<evidence type="ECO:0000256" key="1">
    <source>
        <dbReference type="ARBA" id="ARBA00004123"/>
    </source>
</evidence>
<dbReference type="PROSITE" id="PS50102">
    <property type="entry name" value="RRM"/>
    <property type="match status" value="1"/>
</dbReference>
<keyword evidence="2 8" id="KW-0328">Glycosyltransferase</keyword>
<dbReference type="SUPFAM" id="SSF52949">
    <property type="entry name" value="Macro domain-like"/>
    <property type="match status" value="3"/>
</dbReference>
<keyword evidence="7" id="KW-0694">RNA-binding</keyword>
<feature type="domain" description="Macro" evidence="12">
    <location>
        <begin position="988"/>
        <end position="1175"/>
    </location>
</feature>
<dbReference type="InterPro" id="IPR012677">
    <property type="entry name" value="Nucleotide-bd_a/b_plait_sf"/>
</dbReference>
<dbReference type="InterPro" id="IPR057047">
    <property type="entry name" value="PARP14_KH_5"/>
</dbReference>
<dbReference type="SUPFAM" id="SSF117839">
    <property type="entry name" value="WWE domain"/>
    <property type="match status" value="1"/>
</dbReference>
<dbReference type="InterPro" id="IPR057046">
    <property type="entry name" value="PARP14_KH_4"/>
</dbReference>
<keyword evidence="14" id="KW-1185">Reference proteome</keyword>
<dbReference type="SUPFAM" id="SSF56399">
    <property type="entry name" value="ADP-ribosylation"/>
    <property type="match status" value="1"/>
</dbReference>
<dbReference type="Proteomes" id="UP001181693">
    <property type="component" value="Unassembled WGS sequence"/>
</dbReference>
<gene>
    <name evidence="13" type="ORF">GDO54_015355</name>
</gene>
<protein>
    <recommendedName>
        <fullName evidence="8">Poly [ADP-ribose] polymerase</fullName>
        <shortName evidence="8">PARP</shortName>
        <ecNumber evidence="8">2.4.2.-</ecNumber>
    </recommendedName>
</protein>
<evidence type="ECO:0000256" key="6">
    <source>
        <dbReference type="ARBA" id="ARBA00024347"/>
    </source>
</evidence>
<dbReference type="Pfam" id="PF23249">
    <property type="entry name" value="KH_PARP14_3"/>
    <property type="match status" value="1"/>
</dbReference>
<dbReference type="GO" id="GO:0070212">
    <property type="term" value="P:protein poly-ADP-ribosylation"/>
    <property type="evidence" value="ECO:0007669"/>
    <property type="project" value="TreeGrafter"/>
</dbReference>
<dbReference type="Pfam" id="PF00644">
    <property type="entry name" value="PARP"/>
    <property type="match status" value="1"/>
</dbReference>
<dbReference type="Pfam" id="PF01661">
    <property type="entry name" value="Macro"/>
    <property type="match status" value="3"/>
</dbReference>
<dbReference type="GO" id="GO:0005737">
    <property type="term" value="C:cytoplasm"/>
    <property type="evidence" value="ECO:0007669"/>
    <property type="project" value="TreeGrafter"/>
</dbReference>
<dbReference type="Pfam" id="PF23222">
    <property type="entry name" value="RRM_PARP14_1"/>
    <property type="match status" value="1"/>
</dbReference>
<dbReference type="FunFam" id="3.90.228.10:FF:000008">
    <property type="entry name" value="Poly [ADP-ribose] polymerase"/>
    <property type="match status" value="1"/>
</dbReference>
<keyword evidence="5" id="KW-0539">Nucleus</keyword>
<evidence type="ECO:0000313" key="14">
    <source>
        <dbReference type="Proteomes" id="UP001181693"/>
    </source>
</evidence>
<dbReference type="Pfam" id="PF23251">
    <property type="entry name" value="KH_PARP14_4"/>
    <property type="match status" value="1"/>
</dbReference>
<evidence type="ECO:0000256" key="5">
    <source>
        <dbReference type="ARBA" id="ARBA00023242"/>
    </source>
</evidence>
<evidence type="ECO:0000259" key="10">
    <source>
        <dbReference type="PROSITE" id="PS50918"/>
    </source>
</evidence>
<dbReference type="PANTHER" id="PTHR14453:SF104">
    <property type="entry name" value="POLY [ADP-RIBOSE] POLYMERASE"/>
    <property type="match status" value="1"/>
</dbReference>
<evidence type="ECO:0000256" key="4">
    <source>
        <dbReference type="ARBA" id="ARBA00023027"/>
    </source>
</evidence>
<evidence type="ECO:0000259" key="12">
    <source>
        <dbReference type="PROSITE" id="PS51154"/>
    </source>
</evidence>
<comment type="similarity">
    <text evidence="6">Belongs to the ARTD/PARP family.</text>
</comment>
<dbReference type="InterPro" id="IPR057050">
    <property type="entry name" value="RRM_PARP14_2"/>
</dbReference>
<sequence length="1769" mass="198221">MGEIYPYPVSLQWGGDPDTLRRLKNKLLLYFQKRSESNGGECEIRDTDCSRGYILIHYREQEVRDRVLQKSRHVLKLPNREELHLRITLPNAPDPANTAEPASVNPIHPGMFPAIPGDEVTPLTPSSQVLIKNIQDTYKTETLNLLVENISGKAEGEGFYMERIQELKSAVVTFTCDIDIPGFIRTFSSSLRVIHYNLTARPLEECMSVQVENLPEDASEMHLAMFFENSKNGGGKVKEIVMLEEERAALITFHDAADVKRVLKKDHMFSNRNISVYPYYPSLGLVLYGREGPCIEIPKPITFNISQYILQYICNKEGLKNNINVKMMQKHCEIKWPDQDCQNPVLQLVFPSTLSNQLRSAVKIIPTWNEDVYNEFSLFISKFKVTEHIMDWSVWEAITKHVNSPTYTEVLITPDFDSEKVFLAGLVKDVTRIDPIFRKLVEETTKQVERNSKIKTETLSMSPAFYQITRNSGLQGKILDLVPELKIDYDVPTKKIRLCGMREEVLTAKCEILSIKQQMKSKSIQMNPHLVHFLKSTDNEELSCLLFINNKINALLEIEDDAVTLTAFSKEDLINAEEQVEGKLLHKQLLVEDKSLLNTVEWRSLSSYLLQSCNTEKSRVLIQESLVGTEINVIIAGLASEVQKCYQQISDFLEKNSTIQIEIPVQAAAMIRFIWEEKKEILNKVKKNANVTKNQNNICLSGPRLKVREAEKVIKDIVLSLHCDTLRIDKPGAKKFCRDNEEVLITTAKTKFDCVIYLEEVELQGNVSAKPQFQIITPSGLTLSVYKGDLCRQSVDVIVNAANEDLQHIGGLAKAILDAAGHKLQDECNQIIRKEGKLSTGNSVITDAGKLPCKQIIHTVGPRWDENSPSRCERLLRRAITTSLQLASEKCHSSIAIPAVSSGVFGFPLKLCVENIVEAIQDFVEEPRKQNTLQRIHLVDVNDETVNTFTKVIKAKFGNQRSIFPTTLLASQPVKLPAKNPQEQLNQSPGKTVYTKGGLIIKLLEMNIEDCTTDVIVNSVGADLDLNRGAIAKALLAQAGSNIQQLLSDECSGISAISGSVFSTGGCNLNCQEVLDVVSPQWDNGQGASETTLRGIIEECLTQAEKNQHKSISFPAIGTGNLGFPRDIVAFAMFEEVFQFCETNKVQNLKEVHFILHPSDKDTIKFFGLVTNPSLGVHEMKVGSVTYQVKTGDITKEASDIIVNSSNQNFTLFTGVSKAILEAAGPVVKLSAASQGAQPNKGYVITDSGNLSQCKWILHISGPKESASIKTIVKVALRVCEKNQASSIAFPAVGTGAGGLAASVVANSILDGLVDFIKSKSAGVLQTVTVVLFQQHMLNDFYMSMKRLEGTALPQDKSIITRITEWLMSPKFEKPVQQVQKLSAFQLVDGIEPVIFSLCAEDKGNMERTKAWLQKKIEYEQAEKVIREECISELEEAEVQNISDLQKKYQVSVIYKPPDPSMRVMGLTRDVLVVSGEIEMIINRVKDKKSQERAAELTGNLVEWRYVNGGNMVPFDKLTNLKLEEAKIDSKVQMTVQVRAQQYTINFRKEIATDQNGKQIQIQRVVKHDGDSLRLPTHWKDMGKTLMMEVEVVRGTPEYSTVQNKFQQSCRLTILKILRVQNRDLWFNYQIKKNHIDSKNGSTNNEKELFHGTDLSSIQHVNNNGFNRSYAGRNAAAYGNGTYFAVNANYSASSSYAKPDINGQKHMYLARVLTGVFCNGQFGMITPPAKNTGNATDLYDSVTDNVQRPTMFVIFNDIQAYPEYHIIFH</sequence>
<dbReference type="InterPro" id="IPR054596">
    <property type="entry name" value="PARP14_WWE"/>
</dbReference>
<dbReference type="Pfam" id="PF22005">
    <property type="entry name" value="WWE_1"/>
    <property type="match status" value="1"/>
</dbReference>
<dbReference type="Pfam" id="PF23084">
    <property type="entry name" value="KH_PARP14_1"/>
    <property type="match status" value="1"/>
</dbReference>
<dbReference type="SMART" id="SM00506">
    <property type="entry name" value="A1pp"/>
    <property type="match status" value="3"/>
</dbReference>
<dbReference type="GO" id="GO:0010629">
    <property type="term" value="P:negative regulation of gene expression"/>
    <property type="evidence" value="ECO:0007669"/>
    <property type="project" value="TreeGrafter"/>
</dbReference>
<comment type="caution">
    <text evidence="13">The sequence shown here is derived from an EMBL/GenBank/DDBJ whole genome shotgun (WGS) entry which is preliminary data.</text>
</comment>
<organism evidence="13 14">
    <name type="scientific">Pyxicephalus adspersus</name>
    <name type="common">African bullfrog</name>
    <dbReference type="NCBI Taxonomy" id="30357"/>
    <lineage>
        <taxon>Eukaryota</taxon>
        <taxon>Metazoa</taxon>
        <taxon>Chordata</taxon>
        <taxon>Craniata</taxon>
        <taxon>Vertebrata</taxon>
        <taxon>Euteleostomi</taxon>
        <taxon>Amphibia</taxon>
        <taxon>Batrachia</taxon>
        <taxon>Anura</taxon>
        <taxon>Neobatrachia</taxon>
        <taxon>Ranoidea</taxon>
        <taxon>Pyxicephalidae</taxon>
        <taxon>Pyxicephalinae</taxon>
        <taxon>Pyxicephalus</taxon>
    </lineage>
</organism>
<dbReference type="GO" id="GO:0005634">
    <property type="term" value="C:nucleus"/>
    <property type="evidence" value="ECO:0007669"/>
    <property type="project" value="UniProtKB-SubCell"/>
</dbReference>
<dbReference type="GO" id="GO:0003723">
    <property type="term" value="F:RNA binding"/>
    <property type="evidence" value="ECO:0007669"/>
    <property type="project" value="UniProtKB-UniRule"/>
</dbReference>
<dbReference type="GO" id="GO:0003950">
    <property type="term" value="F:NAD+ poly-ADP-ribosyltransferase activity"/>
    <property type="evidence" value="ECO:0007669"/>
    <property type="project" value="UniProtKB-UniRule"/>
</dbReference>
<dbReference type="InterPro" id="IPR037197">
    <property type="entry name" value="WWE_dom_sf"/>
</dbReference>
<dbReference type="Gene3D" id="3.40.220.10">
    <property type="entry name" value="Leucine Aminopeptidase, subunit E, domain 1"/>
    <property type="match status" value="3"/>
</dbReference>
<dbReference type="InterPro" id="IPR057044">
    <property type="entry name" value="PARP14_KH_1"/>
</dbReference>
<evidence type="ECO:0000256" key="8">
    <source>
        <dbReference type="RuleBase" id="RU362114"/>
    </source>
</evidence>
<feature type="domain" description="RRM" evidence="9">
    <location>
        <begin position="207"/>
        <end position="281"/>
    </location>
</feature>
<dbReference type="Pfam" id="PF23253">
    <property type="entry name" value="KH_PARP14_6"/>
    <property type="match status" value="1"/>
</dbReference>
<dbReference type="CDD" id="cd02907">
    <property type="entry name" value="Macro_Af1521_BAL-like"/>
    <property type="match status" value="1"/>
</dbReference>
<evidence type="ECO:0000256" key="2">
    <source>
        <dbReference type="ARBA" id="ARBA00022676"/>
    </source>
</evidence>
<dbReference type="Gene3D" id="3.30.70.330">
    <property type="match status" value="2"/>
</dbReference>
<dbReference type="InterPro" id="IPR057048">
    <property type="entry name" value="PARP14_KH_6"/>
</dbReference>
<dbReference type="GO" id="GO:1990404">
    <property type="term" value="F:NAD+-protein mono-ADP-ribosyltransferase activity"/>
    <property type="evidence" value="ECO:0007669"/>
    <property type="project" value="TreeGrafter"/>
</dbReference>
<reference evidence="13" key="1">
    <citation type="thesis" date="2020" institute="ProQuest LLC" country="789 East Eisenhower Parkway, Ann Arbor, MI, USA">
        <title>Comparative Genomics and Chromosome Evolution.</title>
        <authorList>
            <person name="Mudd A.B."/>
        </authorList>
    </citation>
    <scope>NUCLEOTIDE SEQUENCE</scope>
    <source>
        <strain evidence="13">1538</strain>
        <tissue evidence="13">Blood</tissue>
    </source>
</reference>
<feature type="domain" description="PARP catalytic" evidence="11">
    <location>
        <begin position="1575"/>
        <end position="1769"/>
    </location>
</feature>
<feature type="domain" description="Macro" evidence="12">
    <location>
        <begin position="770"/>
        <end position="957"/>
    </location>
</feature>
<dbReference type="InterPro" id="IPR002589">
    <property type="entry name" value="Macro_dom"/>
</dbReference>
<dbReference type="InterPro" id="IPR012317">
    <property type="entry name" value="Poly(ADP-ribose)pol_cat_dom"/>
</dbReference>
<dbReference type="Pfam" id="PF23245">
    <property type="entry name" value="RRM_PARP14_2"/>
    <property type="match status" value="1"/>
</dbReference>
<evidence type="ECO:0000256" key="7">
    <source>
        <dbReference type="PROSITE-ProRule" id="PRU00176"/>
    </source>
</evidence>
<evidence type="ECO:0000259" key="11">
    <source>
        <dbReference type="PROSITE" id="PS51059"/>
    </source>
</evidence>
<dbReference type="GO" id="GO:0003714">
    <property type="term" value="F:transcription corepressor activity"/>
    <property type="evidence" value="ECO:0007669"/>
    <property type="project" value="TreeGrafter"/>
</dbReference>
<dbReference type="InterPro" id="IPR043472">
    <property type="entry name" value="Macro_dom-like"/>
</dbReference>
<dbReference type="PROSITE" id="PS51059">
    <property type="entry name" value="PARP_CATALYTIC"/>
    <property type="match status" value="1"/>
</dbReference>
<dbReference type="InterPro" id="IPR052056">
    <property type="entry name" value="Mono-ARTD/PARP"/>
</dbReference>
<dbReference type="CDD" id="cd01439">
    <property type="entry name" value="TCCD_inducible_PARP_like"/>
    <property type="match status" value="1"/>
</dbReference>
<dbReference type="Pfam" id="PF23252">
    <property type="entry name" value="KH_PARP14_5"/>
    <property type="match status" value="1"/>
</dbReference>
<evidence type="ECO:0000259" key="9">
    <source>
        <dbReference type="PROSITE" id="PS50102"/>
    </source>
</evidence>
<dbReference type="Gene3D" id="3.30.720.50">
    <property type="match status" value="1"/>
</dbReference>
<evidence type="ECO:0000313" key="13">
    <source>
        <dbReference type="EMBL" id="DBA19535.1"/>
    </source>
</evidence>
<dbReference type="InterPro" id="IPR035979">
    <property type="entry name" value="RBD_domain_sf"/>
</dbReference>
<dbReference type="Pfam" id="PF23248">
    <property type="entry name" value="KH_PARP14_2"/>
    <property type="match status" value="1"/>
</dbReference>
<evidence type="ECO:0000256" key="3">
    <source>
        <dbReference type="ARBA" id="ARBA00022679"/>
    </source>
</evidence>
<dbReference type="InterPro" id="IPR004170">
    <property type="entry name" value="WWE_dom"/>
</dbReference>
<feature type="domain" description="WWE" evidence="10">
    <location>
        <begin position="1490"/>
        <end position="1568"/>
    </location>
</feature>
<dbReference type="Pfam" id="PF23085">
    <property type="entry name" value="RRM_PARP14_3"/>
    <property type="match status" value="1"/>
</dbReference>
<dbReference type="InterPro" id="IPR057045">
    <property type="entry name" value="PARP14_KH_3"/>
</dbReference>
<dbReference type="EC" id="2.4.2.-" evidence="8"/>
<dbReference type="InterPro" id="IPR057049">
    <property type="entry name" value="PARP14_KH_8"/>
</dbReference>
<name>A0AAV3A3H0_PYXAD</name>
<dbReference type="InterPro" id="IPR057051">
    <property type="entry name" value="PARP14_RPM_1"/>
</dbReference>
<keyword evidence="3 8" id="KW-0808">Transferase</keyword>
<dbReference type="Gene3D" id="3.90.228.10">
    <property type="match status" value="1"/>
</dbReference>
<dbReference type="PANTHER" id="PTHR14453">
    <property type="entry name" value="PARP/ZINC FINGER CCCH TYPE DOMAIN CONTAINING PROTEIN"/>
    <property type="match status" value="1"/>
</dbReference>
<keyword evidence="4 8" id="KW-0520">NAD</keyword>
<dbReference type="SUPFAM" id="SSF54928">
    <property type="entry name" value="RNA-binding domain, RBD"/>
    <property type="match status" value="1"/>
</dbReference>
<comment type="subcellular location">
    <subcellularLocation>
        <location evidence="1">Nucleus</location>
    </subcellularLocation>
</comment>
<dbReference type="InterPro" id="IPR000504">
    <property type="entry name" value="RRM_dom"/>
</dbReference>
<dbReference type="EMBL" id="DYDO01000008">
    <property type="protein sequence ID" value="DBA19535.1"/>
    <property type="molecule type" value="Genomic_DNA"/>
</dbReference>
<accession>A0AAV3A3H0</accession>
<dbReference type="SMART" id="SM00360">
    <property type="entry name" value="RRM"/>
    <property type="match status" value="1"/>
</dbReference>
<dbReference type="Pfam" id="PF23254">
    <property type="entry name" value="KH_PARP14_8"/>
    <property type="match status" value="1"/>
</dbReference>
<feature type="domain" description="Macro" evidence="12">
    <location>
        <begin position="1174"/>
        <end position="1349"/>
    </location>
</feature>
<dbReference type="PROSITE" id="PS50918">
    <property type="entry name" value="WWE"/>
    <property type="match status" value="1"/>
</dbReference>